<accession>A0AAD5XPY4</accession>
<sequence>MPTAPAAVASSRRSHNGPGASSPRATADTAPAAAASSSSSSSSSPTDNTTSTTTIPSRSKRIPNVKQQKYIDDFKHDLNHFAKYPPSLWDRLKVTAGQNDGTWKSICRHFIRKPGTDDREILFKTWVRLNPDLLKHYDITEVAFLNYTSRDYNGSRHPWRFGVSEDMGHIVSKTDRYSHEIYIKLEINLRNRTPSRAKRNIVKRR</sequence>
<evidence type="ECO:0000256" key="1">
    <source>
        <dbReference type="SAM" id="MobiDB-lite"/>
    </source>
</evidence>
<feature type="region of interest" description="Disordered" evidence="1">
    <location>
        <begin position="1"/>
        <end position="65"/>
    </location>
</feature>
<dbReference type="Proteomes" id="UP001212152">
    <property type="component" value="Unassembled WGS sequence"/>
</dbReference>
<reference evidence="2" key="1">
    <citation type="submission" date="2020-05" db="EMBL/GenBank/DDBJ databases">
        <title>Phylogenomic resolution of chytrid fungi.</title>
        <authorList>
            <person name="Stajich J.E."/>
            <person name="Amses K."/>
            <person name="Simmons R."/>
            <person name="Seto K."/>
            <person name="Myers J."/>
            <person name="Bonds A."/>
            <person name="Quandt C.A."/>
            <person name="Barry K."/>
            <person name="Liu P."/>
            <person name="Grigoriev I."/>
            <person name="Longcore J.E."/>
            <person name="James T.Y."/>
        </authorList>
    </citation>
    <scope>NUCLEOTIDE SEQUENCE</scope>
    <source>
        <strain evidence="2">JEL0379</strain>
    </source>
</reference>
<keyword evidence="3" id="KW-1185">Reference proteome</keyword>
<name>A0AAD5XPY4_9FUNG</name>
<dbReference type="EMBL" id="JADGJQ010000033">
    <property type="protein sequence ID" value="KAJ3177461.1"/>
    <property type="molecule type" value="Genomic_DNA"/>
</dbReference>
<proteinExistence type="predicted"/>
<evidence type="ECO:0000313" key="3">
    <source>
        <dbReference type="Proteomes" id="UP001212152"/>
    </source>
</evidence>
<comment type="caution">
    <text evidence="2">The sequence shown here is derived from an EMBL/GenBank/DDBJ whole genome shotgun (WGS) entry which is preliminary data.</text>
</comment>
<protein>
    <submittedName>
        <fullName evidence="2">Uncharacterized protein</fullName>
    </submittedName>
</protein>
<organism evidence="2 3">
    <name type="scientific">Geranomyces variabilis</name>
    <dbReference type="NCBI Taxonomy" id="109894"/>
    <lineage>
        <taxon>Eukaryota</taxon>
        <taxon>Fungi</taxon>
        <taxon>Fungi incertae sedis</taxon>
        <taxon>Chytridiomycota</taxon>
        <taxon>Chytridiomycota incertae sedis</taxon>
        <taxon>Chytridiomycetes</taxon>
        <taxon>Spizellomycetales</taxon>
        <taxon>Powellomycetaceae</taxon>
        <taxon>Geranomyces</taxon>
    </lineage>
</organism>
<feature type="compositionally biased region" description="Low complexity" evidence="1">
    <location>
        <begin position="20"/>
        <end position="57"/>
    </location>
</feature>
<dbReference type="AlphaFoldDB" id="A0AAD5XPY4"/>
<evidence type="ECO:0000313" key="2">
    <source>
        <dbReference type="EMBL" id="KAJ3177461.1"/>
    </source>
</evidence>
<gene>
    <name evidence="2" type="ORF">HDU87_004480</name>
</gene>